<accession>A0A0M9WCF4</accession>
<protein>
    <recommendedName>
        <fullName evidence="3">F-box domain-containing protein</fullName>
    </recommendedName>
</protein>
<name>A0A0M9WCF4_9EURO</name>
<dbReference type="OrthoDB" id="366390at2759"/>
<dbReference type="SMART" id="SM00256">
    <property type="entry name" value="FBOX"/>
    <property type="match status" value="1"/>
</dbReference>
<dbReference type="Proteomes" id="UP000037696">
    <property type="component" value="Unassembled WGS sequence"/>
</dbReference>
<evidence type="ECO:0000313" key="5">
    <source>
        <dbReference type="Proteomes" id="UP000037696"/>
    </source>
</evidence>
<dbReference type="InterPro" id="IPR002110">
    <property type="entry name" value="Ankyrin_rpt"/>
</dbReference>
<dbReference type="PROSITE" id="PS50181">
    <property type="entry name" value="FBOX"/>
    <property type="match status" value="1"/>
</dbReference>
<evidence type="ECO:0000256" key="2">
    <source>
        <dbReference type="ARBA" id="ARBA00023043"/>
    </source>
</evidence>
<dbReference type="STRING" id="229535.A0A0M9WCF4"/>
<dbReference type="InterPro" id="IPR036047">
    <property type="entry name" value="F-box-like_dom_sf"/>
</dbReference>
<dbReference type="SUPFAM" id="SSF48403">
    <property type="entry name" value="Ankyrin repeat"/>
    <property type="match status" value="1"/>
</dbReference>
<gene>
    <name evidence="4" type="ORF">ACN38_g9595</name>
</gene>
<evidence type="ECO:0000256" key="1">
    <source>
        <dbReference type="ARBA" id="ARBA00022737"/>
    </source>
</evidence>
<dbReference type="GO" id="GO:0005634">
    <property type="term" value="C:nucleus"/>
    <property type="evidence" value="ECO:0007669"/>
    <property type="project" value="TreeGrafter"/>
</dbReference>
<evidence type="ECO:0000313" key="4">
    <source>
        <dbReference type="EMBL" id="KOS39585.1"/>
    </source>
</evidence>
<dbReference type="Gene3D" id="1.25.40.20">
    <property type="entry name" value="Ankyrin repeat-containing domain"/>
    <property type="match status" value="1"/>
</dbReference>
<dbReference type="PANTHER" id="PTHR24124">
    <property type="entry name" value="ANKYRIN REPEAT FAMILY A"/>
    <property type="match status" value="1"/>
</dbReference>
<comment type="caution">
    <text evidence="4">The sequence shown here is derived from an EMBL/GenBank/DDBJ whole genome shotgun (WGS) entry which is preliminary data.</text>
</comment>
<dbReference type="SUPFAM" id="SSF81383">
    <property type="entry name" value="F-box domain"/>
    <property type="match status" value="1"/>
</dbReference>
<dbReference type="InterPro" id="IPR001810">
    <property type="entry name" value="F-box_dom"/>
</dbReference>
<keyword evidence="1" id="KW-0677">Repeat</keyword>
<dbReference type="Pfam" id="PF12937">
    <property type="entry name" value="F-box-like"/>
    <property type="match status" value="1"/>
</dbReference>
<evidence type="ECO:0000259" key="3">
    <source>
        <dbReference type="PROSITE" id="PS50181"/>
    </source>
</evidence>
<dbReference type="AlphaFoldDB" id="A0A0M9WCF4"/>
<dbReference type="PANTHER" id="PTHR24124:SF14">
    <property type="entry name" value="CHROMOSOME UNDETERMINED SCAFFOLD_25, WHOLE GENOME SHOTGUN SEQUENCE"/>
    <property type="match status" value="1"/>
</dbReference>
<dbReference type="SMART" id="SM00248">
    <property type="entry name" value="ANK"/>
    <property type="match status" value="7"/>
</dbReference>
<keyword evidence="5" id="KW-1185">Reference proteome</keyword>
<dbReference type="GO" id="GO:0010468">
    <property type="term" value="P:regulation of gene expression"/>
    <property type="evidence" value="ECO:0007669"/>
    <property type="project" value="TreeGrafter"/>
</dbReference>
<organism evidence="4 5">
    <name type="scientific">Penicillium nordicum</name>
    <dbReference type="NCBI Taxonomy" id="229535"/>
    <lineage>
        <taxon>Eukaryota</taxon>
        <taxon>Fungi</taxon>
        <taxon>Dikarya</taxon>
        <taxon>Ascomycota</taxon>
        <taxon>Pezizomycotina</taxon>
        <taxon>Eurotiomycetes</taxon>
        <taxon>Eurotiomycetidae</taxon>
        <taxon>Eurotiales</taxon>
        <taxon>Aspergillaceae</taxon>
        <taxon>Penicillium</taxon>
    </lineage>
</organism>
<sequence length="529" mass="59093">MNYSEPGQAITTSSSSGMSISIPQDISPTQFPFPKTWLTRKGRAEKAAKVFFKDARAIFLMTDAFQDWKRQLFTTSILDLPNELLLLIAARLPTKSLARLSQLNRRLFNVISFKLWTLDRTLEAMEWSLRHCQLTVYEKAVQELSKIPESMGNESTWKLFPVIDTENIHMLDGMTLKDGFIGQLYRQFIMDTLSHKINRPFIRTPLSVEEVLKLGADPNVPSDDPYFDELGFGHIPMLLVAICGSGDLCADYLEYGECYHTKTENVNNVRLFLKYGADPNTHMSDKRSALHFALSMCRFTGRLQMVRELINYGANPNAIGPQGKTPLHLAVSPNGCYCCPVACKDTIKALLQAPGIEVDLRDEDGRTPLSIAAGFDSAVSVWFVERMLRMPNVDINSYDNDGKTVLYHSLESGNIKAAELLLSGSDIDPNLNTNYLPLFFAVSNGITTVVRSLLRRKATDPNCKDSNGRLALTLPASKDIIKLLIEAGAELDIRDSMGLTARETISKAGIDIEELMGSRSSRKRKRYSG</sequence>
<proteinExistence type="predicted"/>
<reference evidence="4 5" key="1">
    <citation type="submission" date="2015-08" db="EMBL/GenBank/DDBJ databases">
        <title>Genome sequencing of Penicillium nordicum.</title>
        <authorList>
            <person name="Nguyen H.D."/>
            <person name="Seifert K.A."/>
        </authorList>
    </citation>
    <scope>NUCLEOTIDE SEQUENCE [LARGE SCALE GENOMIC DNA]</scope>
    <source>
        <strain evidence="4 5">DAOMC 185683</strain>
    </source>
</reference>
<feature type="domain" description="F-box" evidence="3">
    <location>
        <begin position="74"/>
        <end position="125"/>
    </location>
</feature>
<dbReference type="InterPro" id="IPR036770">
    <property type="entry name" value="Ankyrin_rpt-contain_sf"/>
</dbReference>
<dbReference type="EMBL" id="LHQQ01000197">
    <property type="protein sequence ID" value="KOS39585.1"/>
    <property type="molecule type" value="Genomic_DNA"/>
</dbReference>
<keyword evidence="2" id="KW-0040">ANK repeat</keyword>
<dbReference type="Gene3D" id="1.20.1280.50">
    <property type="match status" value="1"/>
</dbReference>
<dbReference type="Pfam" id="PF12796">
    <property type="entry name" value="Ank_2"/>
    <property type="match status" value="2"/>
</dbReference>